<evidence type="ECO:0000313" key="13">
    <source>
        <dbReference type="EMBL" id="KAF2305591.1"/>
    </source>
</evidence>
<dbReference type="GO" id="GO:0020037">
    <property type="term" value="F:heme binding"/>
    <property type="evidence" value="ECO:0007669"/>
    <property type="project" value="InterPro"/>
</dbReference>
<keyword evidence="11" id="KW-0472">Membrane</keyword>
<keyword evidence="10" id="KW-0503">Monooxygenase</keyword>
<keyword evidence="8" id="KW-0560">Oxidoreductase</keyword>
<evidence type="ECO:0000256" key="4">
    <source>
        <dbReference type="ARBA" id="ARBA00022617"/>
    </source>
</evidence>
<keyword evidence="4" id="KW-0349">Heme</keyword>
<name>A0A6A6LVZ3_HEVBR</name>
<dbReference type="InterPro" id="IPR036396">
    <property type="entry name" value="Cyt_P450_sf"/>
</dbReference>
<keyword evidence="14" id="KW-1185">Reference proteome</keyword>
<dbReference type="GO" id="GO:0004497">
    <property type="term" value="F:monooxygenase activity"/>
    <property type="evidence" value="ECO:0007669"/>
    <property type="project" value="UniProtKB-KW"/>
</dbReference>
<dbReference type="GO" id="GO:0016705">
    <property type="term" value="F:oxidoreductase activity, acting on paired donors, with incorporation or reduction of molecular oxygen"/>
    <property type="evidence" value="ECO:0007669"/>
    <property type="project" value="InterPro"/>
</dbReference>
<proteinExistence type="inferred from homology"/>
<protein>
    <submittedName>
        <fullName evidence="13">Uncharacterized protein</fullName>
    </submittedName>
</protein>
<comment type="subcellular location">
    <subcellularLocation>
        <location evidence="2">Membrane</location>
        <topology evidence="2">Single-pass membrane protein</topology>
    </subcellularLocation>
</comment>
<evidence type="ECO:0000256" key="12">
    <source>
        <dbReference type="SAM" id="MobiDB-lite"/>
    </source>
</evidence>
<dbReference type="GO" id="GO:0005506">
    <property type="term" value="F:iron ion binding"/>
    <property type="evidence" value="ECO:0007669"/>
    <property type="project" value="InterPro"/>
</dbReference>
<comment type="cofactor">
    <cofactor evidence="1">
        <name>heme</name>
        <dbReference type="ChEBI" id="CHEBI:30413"/>
    </cofactor>
</comment>
<dbReference type="AlphaFoldDB" id="A0A6A6LVZ3"/>
<dbReference type="Pfam" id="PF00067">
    <property type="entry name" value="p450"/>
    <property type="match status" value="1"/>
</dbReference>
<evidence type="ECO:0000256" key="2">
    <source>
        <dbReference type="ARBA" id="ARBA00004167"/>
    </source>
</evidence>
<keyword evidence="5" id="KW-0812">Transmembrane</keyword>
<accession>A0A6A6LVZ3</accession>
<comment type="caution">
    <text evidence="13">The sequence shown here is derived from an EMBL/GenBank/DDBJ whole genome shotgun (WGS) entry which is preliminary data.</text>
</comment>
<dbReference type="InterPro" id="IPR001128">
    <property type="entry name" value="Cyt_P450"/>
</dbReference>
<evidence type="ECO:0000256" key="6">
    <source>
        <dbReference type="ARBA" id="ARBA00022723"/>
    </source>
</evidence>
<evidence type="ECO:0000256" key="9">
    <source>
        <dbReference type="ARBA" id="ARBA00023004"/>
    </source>
</evidence>
<evidence type="ECO:0000256" key="5">
    <source>
        <dbReference type="ARBA" id="ARBA00022692"/>
    </source>
</evidence>
<organism evidence="13 14">
    <name type="scientific">Hevea brasiliensis</name>
    <name type="common">Para rubber tree</name>
    <name type="synonym">Siphonia brasiliensis</name>
    <dbReference type="NCBI Taxonomy" id="3981"/>
    <lineage>
        <taxon>Eukaryota</taxon>
        <taxon>Viridiplantae</taxon>
        <taxon>Streptophyta</taxon>
        <taxon>Embryophyta</taxon>
        <taxon>Tracheophyta</taxon>
        <taxon>Spermatophyta</taxon>
        <taxon>Magnoliopsida</taxon>
        <taxon>eudicotyledons</taxon>
        <taxon>Gunneridae</taxon>
        <taxon>Pentapetalae</taxon>
        <taxon>rosids</taxon>
        <taxon>fabids</taxon>
        <taxon>Malpighiales</taxon>
        <taxon>Euphorbiaceae</taxon>
        <taxon>Crotonoideae</taxon>
        <taxon>Micrandreae</taxon>
        <taxon>Hevea</taxon>
    </lineage>
</organism>
<reference evidence="13 14" key="1">
    <citation type="journal article" date="2020" name="Mol. Plant">
        <title>The Chromosome-Based Rubber Tree Genome Provides New Insights into Spurge Genome Evolution and Rubber Biosynthesis.</title>
        <authorList>
            <person name="Liu J."/>
            <person name="Shi C."/>
            <person name="Shi C.C."/>
            <person name="Li W."/>
            <person name="Zhang Q.J."/>
            <person name="Zhang Y."/>
            <person name="Li K."/>
            <person name="Lu H.F."/>
            <person name="Shi C."/>
            <person name="Zhu S.T."/>
            <person name="Xiao Z.Y."/>
            <person name="Nan H."/>
            <person name="Yue Y."/>
            <person name="Zhu X.G."/>
            <person name="Wu Y."/>
            <person name="Hong X.N."/>
            <person name="Fan G.Y."/>
            <person name="Tong Y."/>
            <person name="Zhang D."/>
            <person name="Mao C.L."/>
            <person name="Liu Y.L."/>
            <person name="Hao S.J."/>
            <person name="Liu W.Q."/>
            <person name="Lv M.Q."/>
            <person name="Zhang H.B."/>
            <person name="Liu Y."/>
            <person name="Hu-Tang G.R."/>
            <person name="Wang J.P."/>
            <person name="Wang J.H."/>
            <person name="Sun Y.H."/>
            <person name="Ni S.B."/>
            <person name="Chen W.B."/>
            <person name="Zhang X.C."/>
            <person name="Jiao Y.N."/>
            <person name="Eichler E.E."/>
            <person name="Li G.H."/>
            <person name="Liu X."/>
            <person name="Gao L.Z."/>
        </authorList>
    </citation>
    <scope>NUCLEOTIDE SEQUENCE [LARGE SCALE GENOMIC DNA]</scope>
    <source>
        <strain evidence="14">cv. GT1</strain>
        <tissue evidence="13">Leaf</tissue>
    </source>
</reference>
<dbReference type="PANTHER" id="PTHR47953:SF19">
    <property type="entry name" value="OS06G0641600 PROTEIN"/>
    <property type="match status" value="1"/>
</dbReference>
<dbReference type="SUPFAM" id="SSF48264">
    <property type="entry name" value="Cytochrome P450"/>
    <property type="match status" value="1"/>
</dbReference>
<feature type="compositionally biased region" description="Basic and acidic residues" evidence="12">
    <location>
        <begin position="65"/>
        <end position="74"/>
    </location>
</feature>
<dbReference type="GO" id="GO:0016020">
    <property type="term" value="C:membrane"/>
    <property type="evidence" value="ECO:0007669"/>
    <property type="project" value="UniProtKB-SubCell"/>
</dbReference>
<gene>
    <name evidence="13" type="ORF">GH714_006930</name>
</gene>
<evidence type="ECO:0000256" key="11">
    <source>
        <dbReference type="ARBA" id="ARBA00023136"/>
    </source>
</evidence>
<evidence type="ECO:0000256" key="8">
    <source>
        <dbReference type="ARBA" id="ARBA00023002"/>
    </source>
</evidence>
<feature type="region of interest" description="Disordered" evidence="12">
    <location>
        <begin position="1"/>
        <end position="20"/>
    </location>
</feature>
<keyword evidence="6" id="KW-0479">Metal-binding</keyword>
<feature type="compositionally biased region" description="Basic and acidic residues" evidence="12">
    <location>
        <begin position="10"/>
        <end position="20"/>
    </location>
</feature>
<keyword evidence="7" id="KW-1133">Transmembrane helix</keyword>
<feature type="region of interest" description="Disordered" evidence="12">
    <location>
        <begin position="65"/>
        <end position="90"/>
    </location>
</feature>
<dbReference type="PANTHER" id="PTHR47953">
    <property type="entry name" value="OS08G0105600 PROTEIN"/>
    <property type="match status" value="1"/>
</dbReference>
<dbReference type="InterPro" id="IPR052306">
    <property type="entry name" value="CYP450_71D"/>
</dbReference>
<evidence type="ECO:0000256" key="3">
    <source>
        <dbReference type="ARBA" id="ARBA00010617"/>
    </source>
</evidence>
<evidence type="ECO:0000256" key="1">
    <source>
        <dbReference type="ARBA" id="ARBA00001971"/>
    </source>
</evidence>
<evidence type="ECO:0000256" key="10">
    <source>
        <dbReference type="ARBA" id="ARBA00023033"/>
    </source>
</evidence>
<evidence type="ECO:0000313" key="14">
    <source>
        <dbReference type="Proteomes" id="UP000467840"/>
    </source>
</evidence>
<dbReference type="Gene3D" id="1.10.630.10">
    <property type="entry name" value="Cytochrome P450"/>
    <property type="match status" value="1"/>
</dbReference>
<evidence type="ECO:0000256" key="7">
    <source>
        <dbReference type="ARBA" id="ARBA00022989"/>
    </source>
</evidence>
<dbReference type="Proteomes" id="UP000467840">
    <property type="component" value="Chromosome 9"/>
</dbReference>
<keyword evidence="9" id="KW-0408">Iron</keyword>
<comment type="similarity">
    <text evidence="3">Belongs to the cytochrome P450 family.</text>
</comment>
<sequence>MDPNISRRSSRAEGKERNFGDERLYKEALAQQFERLSLLTANHDEELKGIRAELNRMMEYLMRNEREPRNRREEEEVNMGNEGRGRGAVRAEPRMEEYADPVWDEDEFEEAYEHGNYQFGGRGLRPPRGRGARGRFGGRNFRYDDYTNKGVHNGAIDANCLITLVDIVLSGCKVCFVGWMNLGVVCECPSEAQAEIRQVFDGKGDADEKRIQELKYLKLVLRETLRLHPPVPLLLPRECSETCEINGYKNLSRLKWLSMHGHSEEIQVIGVKLNIHSREIS</sequence>
<dbReference type="EMBL" id="JAAGAX010000008">
    <property type="protein sequence ID" value="KAF2305591.1"/>
    <property type="molecule type" value="Genomic_DNA"/>
</dbReference>